<keyword evidence="4" id="KW-1185">Reference proteome</keyword>
<sequence length="136" mass="13279">MKTILGSLAVLTVLGACAQRVPDSGAAVGFADPNDYILTPDGPRPASQVVAATGRTQPAAEPLTAAPIVAGSALPPAAQVDDTDDVGVTSSAAQPVITSDELEAIGIRRPANGTAAPVAANAPLSTGNAAPQITSS</sequence>
<feature type="chain" id="PRO_5022988116" description="DUF3035 domain-containing protein" evidence="2">
    <location>
        <begin position="19"/>
        <end position="136"/>
    </location>
</feature>
<feature type="compositionally biased region" description="Polar residues" evidence="1">
    <location>
        <begin position="124"/>
        <end position="136"/>
    </location>
</feature>
<protein>
    <recommendedName>
        <fullName evidence="5">DUF3035 domain-containing protein</fullName>
    </recommendedName>
</protein>
<proteinExistence type="predicted"/>
<accession>A0A5C5GA75</accession>
<evidence type="ECO:0000256" key="2">
    <source>
        <dbReference type="SAM" id="SignalP"/>
    </source>
</evidence>
<feature type="region of interest" description="Disordered" evidence="1">
    <location>
        <begin position="114"/>
        <end position="136"/>
    </location>
</feature>
<dbReference type="AlphaFoldDB" id="A0A5C5GA75"/>
<feature type="compositionally biased region" description="Low complexity" evidence="1">
    <location>
        <begin position="114"/>
        <end position="123"/>
    </location>
</feature>
<dbReference type="OrthoDB" id="7951357at2"/>
<reference evidence="3 4" key="1">
    <citation type="submission" date="2019-06" db="EMBL/GenBank/DDBJ databases">
        <title>Genome of new Rhodobacteraceae sp. SM1903.</title>
        <authorList>
            <person name="Ren X."/>
        </authorList>
    </citation>
    <scope>NUCLEOTIDE SEQUENCE [LARGE SCALE GENOMIC DNA]</scope>
    <source>
        <strain evidence="3 4">SM1903</strain>
    </source>
</reference>
<gene>
    <name evidence="3" type="ORF">FHY64_17335</name>
</gene>
<dbReference type="PROSITE" id="PS51257">
    <property type="entry name" value="PROKAR_LIPOPROTEIN"/>
    <property type="match status" value="1"/>
</dbReference>
<dbReference type="RefSeq" id="WP_140197137.1">
    <property type="nucleotide sequence ID" value="NZ_CP065915.1"/>
</dbReference>
<keyword evidence="2" id="KW-0732">Signal</keyword>
<evidence type="ECO:0000313" key="3">
    <source>
        <dbReference type="EMBL" id="TNY30872.1"/>
    </source>
</evidence>
<evidence type="ECO:0000313" key="4">
    <source>
        <dbReference type="Proteomes" id="UP000314011"/>
    </source>
</evidence>
<name>A0A5C5GA75_9RHOB</name>
<comment type="caution">
    <text evidence="3">The sequence shown here is derived from an EMBL/GenBank/DDBJ whole genome shotgun (WGS) entry which is preliminary data.</text>
</comment>
<organism evidence="3 4">
    <name type="scientific">Pelagovum pacificum</name>
    <dbReference type="NCBI Taxonomy" id="2588711"/>
    <lineage>
        <taxon>Bacteria</taxon>
        <taxon>Pseudomonadati</taxon>
        <taxon>Pseudomonadota</taxon>
        <taxon>Alphaproteobacteria</taxon>
        <taxon>Rhodobacterales</taxon>
        <taxon>Paracoccaceae</taxon>
        <taxon>Pelagovum</taxon>
    </lineage>
</organism>
<evidence type="ECO:0008006" key="5">
    <source>
        <dbReference type="Google" id="ProtNLM"/>
    </source>
</evidence>
<dbReference type="Proteomes" id="UP000314011">
    <property type="component" value="Unassembled WGS sequence"/>
</dbReference>
<feature type="signal peptide" evidence="2">
    <location>
        <begin position="1"/>
        <end position="18"/>
    </location>
</feature>
<dbReference type="EMBL" id="VFFF01000003">
    <property type="protein sequence ID" value="TNY30872.1"/>
    <property type="molecule type" value="Genomic_DNA"/>
</dbReference>
<evidence type="ECO:0000256" key="1">
    <source>
        <dbReference type="SAM" id="MobiDB-lite"/>
    </source>
</evidence>